<dbReference type="Gene3D" id="2.40.420.20">
    <property type="match status" value="1"/>
</dbReference>
<dbReference type="Gene3D" id="2.40.50.100">
    <property type="match status" value="1"/>
</dbReference>
<keyword evidence="2 3" id="KW-0175">Coiled coil</keyword>
<evidence type="ECO:0000256" key="2">
    <source>
        <dbReference type="ARBA" id="ARBA00023054"/>
    </source>
</evidence>
<dbReference type="InterPro" id="IPR050465">
    <property type="entry name" value="UPF0194_transport"/>
</dbReference>
<organism evidence="5 6">
    <name type="scientific">Alteromonas alba</name>
    <dbReference type="NCBI Taxonomy" id="2079529"/>
    <lineage>
        <taxon>Bacteria</taxon>
        <taxon>Pseudomonadati</taxon>
        <taxon>Pseudomonadota</taxon>
        <taxon>Gammaproteobacteria</taxon>
        <taxon>Alteromonadales</taxon>
        <taxon>Alteromonadaceae</taxon>
        <taxon>Alteromonas/Salinimonas group</taxon>
        <taxon>Alteromonas</taxon>
    </lineage>
</organism>
<keyword evidence="6" id="KW-1185">Reference proteome</keyword>
<dbReference type="RefSeq" id="WP_105936179.1">
    <property type="nucleotide sequence ID" value="NZ_PVNP01000198.1"/>
</dbReference>
<dbReference type="PANTHER" id="PTHR32347">
    <property type="entry name" value="EFFLUX SYSTEM COMPONENT YKNX-RELATED"/>
    <property type="match status" value="1"/>
</dbReference>
<dbReference type="Gene3D" id="2.40.30.170">
    <property type="match status" value="1"/>
</dbReference>
<reference evidence="6" key="1">
    <citation type="journal article" date="2020" name="Int. J. Syst. Evol. Microbiol.">
        <title>Alteromonas alba sp. nov., a marine bacterium isolated from the seawater of the West Pacific Ocean.</title>
        <authorList>
            <person name="Sun C."/>
            <person name="Wu Y.-H."/>
            <person name="Xamxidin M."/>
            <person name="Cheng H."/>
            <person name="Xu X.-W."/>
        </authorList>
    </citation>
    <scope>NUCLEOTIDE SEQUENCE [LARGE SCALE GENOMIC DNA]</scope>
    <source>
        <strain evidence="6">190</strain>
    </source>
</reference>
<gene>
    <name evidence="5" type="ORF">C6Y40_20075</name>
</gene>
<sequence length="419" mass="45658">MIKDTSAQDSVVMPKRRNGIKRLAIIAVALIAVALSAHAILNTASAAKSVDRASVQIATVERGDLVRDIAATGRIVAANAPQVYSPEEGLVTLLVRAGDSVSKGQQIARVDSPQLQNQLQQERSELARLEGELARKSLDARRQTLQLNKQLDLAKVELKAAERESRRANKSIKTNIISQIDYEKAEDELARARLTVTHAEQEVALAKDTLAFEVQAAENTLARQQLVVDELQRKVGNLTIAASVEGVVGNLFVTGRSLVTANQPLMTLVDLTAYEAEINVAESFANELGLGMDVELKIGRQTVMGKLSAISPEVAEREVTTRVRFDQSNLNQIRQNQQVTARVLLENRNDVLKVRRGSFLQSGGYVAYKLNGDIASRIDIETGATSMREVEILTGAMPGDQIIVSSYQGFAQAESILLR</sequence>
<name>A0A2S9V5U9_9ALTE</name>
<evidence type="ECO:0000313" key="6">
    <source>
        <dbReference type="Proteomes" id="UP000238949"/>
    </source>
</evidence>
<feature type="signal peptide" evidence="4">
    <location>
        <begin position="1"/>
        <end position="39"/>
    </location>
</feature>
<accession>A0A2S9V5U9</accession>
<feature type="coiled-coil region" evidence="3">
    <location>
        <begin position="112"/>
        <end position="234"/>
    </location>
</feature>
<keyword evidence="4" id="KW-0732">Signal</keyword>
<dbReference type="OrthoDB" id="5752864at2"/>
<evidence type="ECO:0000256" key="3">
    <source>
        <dbReference type="SAM" id="Coils"/>
    </source>
</evidence>
<evidence type="ECO:0000256" key="1">
    <source>
        <dbReference type="ARBA" id="ARBA00004196"/>
    </source>
</evidence>
<dbReference type="Gene3D" id="1.10.287.470">
    <property type="entry name" value="Helix hairpin bin"/>
    <property type="match status" value="1"/>
</dbReference>
<evidence type="ECO:0000313" key="5">
    <source>
        <dbReference type="EMBL" id="PRO71793.1"/>
    </source>
</evidence>
<dbReference type="Proteomes" id="UP000238949">
    <property type="component" value="Unassembled WGS sequence"/>
</dbReference>
<comment type="caution">
    <text evidence="5">The sequence shown here is derived from an EMBL/GenBank/DDBJ whole genome shotgun (WGS) entry which is preliminary data.</text>
</comment>
<dbReference type="EMBL" id="PVNP01000198">
    <property type="protein sequence ID" value="PRO71793.1"/>
    <property type="molecule type" value="Genomic_DNA"/>
</dbReference>
<feature type="chain" id="PRO_5015417082" evidence="4">
    <location>
        <begin position="40"/>
        <end position="419"/>
    </location>
</feature>
<dbReference type="AlphaFoldDB" id="A0A2S9V5U9"/>
<comment type="subcellular location">
    <subcellularLocation>
        <location evidence="1">Cell envelope</location>
    </subcellularLocation>
</comment>
<dbReference type="GO" id="GO:0030313">
    <property type="term" value="C:cell envelope"/>
    <property type="evidence" value="ECO:0007669"/>
    <property type="project" value="UniProtKB-SubCell"/>
</dbReference>
<protein>
    <submittedName>
        <fullName evidence="5">Efflux transporter periplasmic adaptor subunit</fullName>
    </submittedName>
</protein>
<dbReference type="PANTHER" id="PTHR32347:SF14">
    <property type="entry name" value="EFFLUX SYSTEM COMPONENT YKNX-RELATED"/>
    <property type="match status" value="1"/>
</dbReference>
<proteinExistence type="predicted"/>
<evidence type="ECO:0000256" key="4">
    <source>
        <dbReference type="SAM" id="SignalP"/>
    </source>
</evidence>